<gene>
    <name evidence="1" type="ORF">P9J83_14970</name>
</gene>
<protein>
    <submittedName>
        <fullName evidence="1">Uncharacterized protein</fullName>
    </submittedName>
</protein>
<dbReference type="EMBL" id="JARUIS010000027">
    <property type="protein sequence ID" value="MDS1004787.1"/>
    <property type="molecule type" value="Genomic_DNA"/>
</dbReference>
<dbReference type="AlphaFoldDB" id="A0AAE4FND7"/>
<evidence type="ECO:0000313" key="1">
    <source>
        <dbReference type="EMBL" id="MDS1004787.1"/>
    </source>
</evidence>
<name>A0AAE4FND7_CLOSG</name>
<dbReference type="Proteomes" id="UP001182303">
    <property type="component" value="Unassembled WGS sequence"/>
</dbReference>
<reference evidence="1" key="1">
    <citation type="submission" date="2023-04" db="EMBL/GenBank/DDBJ databases">
        <title>Assessment of the microbiological origin of a defect in Grana Padano cheese.</title>
        <authorList>
            <person name="Zago M."/>
            <person name="Rossetti L."/>
            <person name="Bonvini B."/>
            <person name="Carminati D."/>
            <person name="Giraffa G."/>
        </authorList>
    </citation>
    <scope>NUCLEOTIDE SEQUENCE</scope>
    <source>
        <strain evidence="1">4990</strain>
    </source>
</reference>
<accession>A0AAE4FND7</accession>
<proteinExistence type="predicted"/>
<comment type="caution">
    <text evidence="1">The sequence shown here is derived from an EMBL/GenBank/DDBJ whole genome shotgun (WGS) entry which is preliminary data.</text>
</comment>
<organism evidence="1 2">
    <name type="scientific">Clostridium sporogenes</name>
    <dbReference type="NCBI Taxonomy" id="1509"/>
    <lineage>
        <taxon>Bacteria</taxon>
        <taxon>Bacillati</taxon>
        <taxon>Bacillota</taxon>
        <taxon>Clostridia</taxon>
        <taxon>Eubacteriales</taxon>
        <taxon>Clostridiaceae</taxon>
        <taxon>Clostridium</taxon>
    </lineage>
</organism>
<evidence type="ECO:0000313" key="2">
    <source>
        <dbReference type="Proteomes" id="UP001182303"/>
    </source>
</evidence>
<dbReference type="RefSeq" id="WP_310944236.1">
    <property type="nucleotide sequence ID" value="NZ_JARUIS010000027.1"/>
</dbReference>
<sequence length="142" mass="16413">MDNLMTKNNQNNKEYINLESIDNIDNLAELSDECLERTLNRLKNINSLRDELIKLNLNPEGLFYFNNDVYPLMYTLTSLSTTSLNLSSSASILSNAVYLKPKDSKIKDTLKLIYEINEQCEDIYNTLKYKIDTLICISKKSK</sequence>